<dbReference type="Proteomes" id="UP001356427">
    <property type="component" value="Unassembled WGS sequence"/>
</dbReference>
<dbReference type="EMBL" id="JAGTTL010000767">
    <property type="protein sequence ID" value="KAK6285171.1"/>
    <property type="molecule type" value="Genomic_DNA"/>
</dbReference>
<organism evidence="2 3">
    <name type="scientific">Coregonus suidteri</name>
    <dbReference type="NCBI Taxonomy" id="861788"/>
    <lineage>
        <taxon>Eukaryota</taxon>
        <taxon>Metazoa</taxon>
        <taxon>Chordata</taxon>
        <taxon>Craniata</taxon>
        <taxon>Vertebrata</taxon>
        <taxon>Euteleostomi</taxon>
        <taxon>Actinopterygii</taxon>
        <taxon>Neopterygii</taxon>
        <taxon>Teleostei</taxon>
        <taxon>Protacanthopterygii</taxon>
        <taxon>Salmoniformes</taxon>
        <taxon>Salmonidae</taxon>
        <taxon>Coregoninae</taxon>
        <taxon>Coregonus</taxon>
    </lineage>
</organism>
<dbReference type="AlphaFoldDB" id="A0AAN8Q3R7"/>
<feature type="region of interest" description="Disordered" evidence="1">
    <location>
        <begin position="1"/>
        <end position="20"/>
    </location>
</feature>
<sequence length="72" mass="8218">MTVRSRRSIPASSSTTPRRPIKTLKVSHLLCSTHWSSSHTKYKETCVEEDQDRQPGTSNRRQEFSVLHPPAV</sequence>
<evidence type="ECO:0000256" key="1">
    <source>
        <dbReference type="SAM" id="MobiDB-lite"/>
    </source>
</evidence>
<proteinExistence type="predicted"/>
<name>A0AAN8Q3R7_9TELE</name>
<evidence type="ECO:0000313" key="2">
    <source>
        <dbReference type="EMBL" id="KAK6285171.1"/>
    </source>
</evidence>
<feature type="region of interest" description="Disordered" evidence="1">
    <location>
        <begin position="38"/>
        <end position="72"/>
    </location>
</feature>
<keyword evidence="3" id="KW-1185">Reference proteome</keyword>
<evidence type="ECO:0000313" key="3">
    <source>
        <dbReference type="Proteomes" id="UP001356427"/>
    </source>
</evidence>
<reference evidence="2 3" key="1">
    <citation type="submission" date="2021-04" db="EMBL/GenBank/DDBJ databases">
        <authorList>
            <person name="De Guttry C."/>
            <person name="Zahm M."/>
            <person name="Klopp C."/>
            <person name="Cabau C."/>
            <person name="Louis A."/>
            <person name="Berthelot C."/>
            <person name="Parey E."/>
            <person name="Roest Crollius H."/>
            <person name="Montfort J."/>
            <person name="Robinson-Rechavi M."/>
            <person name="Bucao C."/>
            <person name="Bouchez O."/>
            <person name="Gislard M."/>
            <person name="Lluch J."/>
            <person name="Milhes M."/>
            <person name="Lampietro C."/>
            <person name="Lopez Roques C."/>
            <person name="Donnadieu C."/>
            <person name="Braasch I."/>
            <person name="Desvignes T."/>
            <person name="Postlethwait J."/>
            <person name="Bobe J."/>
            <person name="Wedekind C."/>
            <person name="Guiguen Y."/>
        </authorList>
    </citation>
    <scope>NUCLEOTIDE SEQUENCE [LARGE SCALE GENOMIC DNA]</scope>
    <source>
        <strain evidence="2">Cs_M1</strain>
        <tissue evidence="2">Blood</tissue>
    </source>
</reference>
<accession>A0AAN8Q3R7</accession>
<gene>
    <name evidence="2" type="ORF">J4Q44_G00390030</name>
</gene>
<protein>
    <submittedName>
        <fullName evidence="2">Uncharacterized protein</fullName>
    </submittedName>
</protein>
<comment type="caution">
    <text evidence="2">The sequence shown here is derived from an EMBL/GenBank/DDBJ whole genome shotgun (WGS) entry which is preliminary data.</text>
</comment>